<evidence type="ECO:0000313" key="3">
    <source>
        <dbReference type="Proteomes" id="UP000237481"/>
    </source>
</evidence>
<sequence>MGCGSSKPQHGSGAPAPRPIPLQAQPGSQSHGGRSEIPGHQAIPRPTTPPNAASGSHGQATAMRGEVRRQFMETVHAALHDVPYMVIGGSALAEYGSLRETADVDVLVGEGISKGSAESLLIKRGQGRIVRLGQGKLGYISGNGRVYPLDLTADVDVDLPFDLERDTQLVCGTRVATVVFLLNSKAHAWQTRVPFEPDYQEKREKDANDIGFCLGLLQGRRDIGRRRLNWVYSRHFWSPFLAAKPRMEPLFRGAGLWTDETDFSSDSSVAGRSSRSNWSHPGSFHSQQGGARGGYNSMGSSRAGSRTGSMGR</sequence>
<feature type="compositionally biased region" description="Polar residues" evidence="1">
    <location>
        <begin position="297"/>
        <end position="312"/>
    </location>
</feature>
<accession>A0A2S4L5P8</accession>
<evidence type="ECO:0000256" key="1">
    <source>
        <dbReference type="SAM" id="MobiDB-lite"/>
    </source>
</evidence>
<reference evidence="2 3" key="1">
    <citation type="submission" date="2018-01" db="EMBL/GenBank/DDBJ databases">
        <title>Harnessing the power of phylogenomics to disentangle the directionality and signatures of interkingdom host jumping in the parasitic fungal genus Tolypocladium.</title>
        <authorList>
            <person name="Quandt C.A."/>
            <person name="Patterson W."/>
            <person name="Spatafora J.W."/>
        </authorList>
    </citation>
    <scope>NUCLEOTIDE SEQUENCE [LARGE SCALE GENOMIC DNA]</scope>
    <source>
        <strain evidence="2 3">NRBC 100945</strain>
    </source>
</reference>
<evidence type="ECO:0000313" key="2">
    <source>
        <dbReference type="EMBL" id="POR37721.1"/>
    </source>
</evidence>
<dbReference type="Proteomes" id="UP000237481">
    <property type="component" value="Unassembled WGS sequence"/>
</dbReference>
<dbReference type="Gene3D" id="3.30.460.40">
    <property type="match status" value="1"/>
</dbReference>
<protein>
    <submittedName>
        <fullName evidence="2">Uncharacterized protein</fullName>
    </submittedName>
</protein>
<name>A0A2S4L5P8_9HYPO</name>
<keyword evidence="3" id="KW-1185">Reference proteome</keyword>
<dbReference type="STRING" id="94208.A0A2S4L5P8"/>
<comment type="caution">
    <text evidence="2">The sequence shown here is derived from an EMBL/GenBank/DDBJ whole genome shotgun (WGS) entry which is preliminary data.</text>
</comment>
<proteinExistence type="predicted"/>
<dbReference type="InterPro" id="IPR043519">
    <property type="entry name" value="NT_sf"/>
</dbReference>
<dbReference type="AlphaFoldDB" id="A0A2S4L5P8"/>
<dbReference type="SUPFAM" id="SSF81301">
    <property type="entry name" value="Nucleotidyltransferase"/>
    <property type="match status" value="1"/>
</dbReference>
<dbReference type="EMBL" id="PKSG01000211">
    <property type="protein sequence ID" value="POR37721.1"/>
    <property type="molecule type" value="Genomic_DNA"/>
</dbReference>
<feature type="region of interest" description="Disordered" evidence="1">
    <location>
        <begin position="268"/>
        <end position="312"/>
    </location>
</feature>
<feature type="compositionally biased region" description="Polar residues" evidence="1">
    <location>
        <begin position="50"/>
        <end position="59"/>
    </location>
</feature>
<dbReference type="OrthoDB" id="5151935at2759"/>
<feature type="region of interest" description="Disordered" evidence="1">
    <location>
        <begin position="1"/>
        <end position="62"/>
    </location>
</feature>
<organism evidence="2 3">
    <name type="scientific">Tolypocladium paradoxum</name>
    <dbReference type="NCBI Taxonomy" id="94208"/>
    <lineage>
        <taxon>Eukaryota</taxon>
        <taxon>Fungi</taxon>
        <taxon>Dikarya</taxon>
        <taxon>Ascomycota</taxon>
        <taxon>Pezizomycotina</taxon>
        <taxon>Sordariomycetes</taxon>
        <taxon>Hypocreomycetidae</taxon>
        <taxon>Hypocreales</taxon>
        <taxon>Ophiocordycipitaceae</taxon>
        <taxon>Tolypocladium</taxon>
    </lineage>
</organism>
<feature type="compositionally biased region" description="Low complexity" evidence="1">
    <location>
        <begin position="268"/>
        <end position="279"/>
    </location>
</feature>
<gene>
    <name evidence="2" type="ORF">TPAR_02077</name>
</gene>